<dbReference type="AlphaFoldDB" id="A0A841BWN7"/>
<dbReference type="InterPro" id="IPR003615">
    <property type="entry name" value="HNH_nuc"/>
</dbReference>
<organism evidence="2 3">
    <name type="scientific">Allocatelliglobosispora scoriae</name>
    <dbReference type="NCBI Taxonomy" id="643052"/>
    <lineage>
        <taxon>Bacteria</taxon>
        <taxon>Bacillati</taxon>
        <taxon>Actinomycetota</taxon>
        <taxon>Actinomycetes</taxon>
        <taxon>Micromonosporales</taxon>
        <taxon>Micromonosporaceae</taxon>
        <taxon>Allocatelliglobosispora</taxon>
    </lineage>
</organism>
<gene>
    <name evidence="2" type="ORF">F4553_005277</name>
</gene>
<protein>
    <recommendedName>
        <fullName evidence="1">HNH domain-containing protein</fullName>
    </recommendedName>
</protein>
<proteinExistence type="predicted"/>
<sequence length="312" mass="35704">MHARDVVTFFGVVATSGRLRWSDTEVQSLARLRVPSDVLGPRAWLLQADATLAHARWFLASLVDTAPFEQDETLRLPHLAAQVRDAILEVDRHMPKDELLEVVEALSNIVWQEIEERRIRRRARMTQPTKDELWFASEPEPRCYLCGYKFTPAARDYFLGRSRVLPTVSLLVDFTRPRLKVRHLQIEIDHVQPVVDGGSNEIANLRLACGLCNIIKSRFGSIYDTYSWPVRHLRHPDLGWVTIPQPLWLLRVLSLRARCEYRDGCAATVETHEMFAAPWSVSGSLNPVNIKVCCSDHDPWASKRLIRPSLLA</sequence>
<dbReference type="GO" id="GO:0008270">
    <property type="term" value="F:zinc ion binding"/>
    <property type="evidence" value="ECO:0007669"/>
    <property type="project" value="InterPro"/>
</dbReference>
<evidence type="ECO:0000313" key="3">
    <source>
        <dbReference type="Proteomes" id="UP000587527"/>
    </source>
</evidence>
<evidence type="ECO:0000313" key="2">
    <source>
        <dbReference type="EMBL" id="MBB5871898.1"/>
    </source>
</evidence>
<dbReference type="EMBL" id="JACHMN010000002">
    <property type="protein sequence ID" value="MBB5871898.1"/>
    <property type="molecule type" value="Genomic_DNA"/>
</dbReference>
<dbReference type="CDD" id="cd00085">
    <property type="entry name" value="HNHc"/>
    <property type="match status" value="1"/>
</dbReference>
<dbReference type="Proteomes" id="UP000587527">
    <property type="component" value="Unassembled WGS sequence"/>
</dbReference>
<dbReference type="GO" id="GO:0003676">
    <property type="term" value="F:nucleic acid binding"/>
    <property type="evidence" value="ECO:0007669"/>
    <property type="project" value="InterPro"/>
</dbReference>
<dbReference type="InterPro" id="IPR002711">
    <property type="entry name" value="HNH"/>
</dbReference>
<keyword evidence="3" id="KW-1185">Reference proteome</keyword>
<evidence type="ECO:0000259" key="1">
    <source>
        <dbReference type="Pfam" id="PF01844"/>
    </source>
</evidence>
<accession>A0A841BWN7</accession>
<dbReference type="Gene3D" id="1.10.30.50">
    <property type="match status" value="1"/>
</dbReference>
<reference evidence="2 3" key="1">
    <citation type="submission" date="2020-08" db="EMBL/GenBank/DDBJ databases">
        <title>Sequencing the genomes of 1000 actinobacteria strains.</title>
        <authorList>
            <person name="Klenk H.-P."/>
        </authorList>
    </citation>
    <scope>NUCLEOTIDE SEQUENCE [LARGE SCALE GENOMIC DNA]</scope>
    <source>
        <strain evidence="2 3">DSM 45362</strain>
    </source>
</reference>
<dbReference type="GO" id="GO:0004519">
    <property type="term" value="F:endonuclease activity"/>
    <property type="evidence" value="ECO:0007669"/>
    <property type="project" value="InterPro"/>
</dbReference>
<dbReference type="Pfam" id="PF01844">
    <property type="entry name" value="HNH"/>
    <property type="match status" value="1"/>
</dbReference>
<comment type="caution">
    <text evidence="2">The sequence shown here is derived from an EMBL/GenBank/DDBJ whole genome shotgun (WGS) entry which is preliminary data.</text>
</comment>
<name>A0A841BWN7_9ACTN</name>
<feature type="domain" description="HNH" evidence="1">
    <location>
        <begin position="185"/>
        <end position="217"/>
    </location>
</feature>